<keyword evidence="4" id="KW-1185">Reference proteome</keyword>
<dbReference type="Gene3D" id="3.10.590.10">
    <property type="entry name" value="ph1033 like domains"/>
    <property type="match status" value="1"/>
</dbReference>
<feature type="domain" description="YTH" evidence="2">
    <location>
        <begin position="1"/>
        <end position="72"/>
    </location>
</feature>
<dbReference type="Pfam" id="PF04146">
    <property type="entry name" value="YTH"/>
    <property type="match status" value="1"/>
</dbReference>
<evidence type="ECO:0000259" key="2">
    <source>
        <dbReference type="PROSITE" id="PS50882"/>
    </source>
</evidence>
<dbReference type="GO" id="GO:0003729">
    <property type="term" value="F:mRNA binding"/>
    <property type="evidence" value="ECO:0007669"/>
    <property type="project" value="UniProtKB-UniRule"/>
</dbReference>
<dbReference type="EMBL" id="KI630780">
    <property type="protein sequence ID" value="EYU33269.1"/>
    <property type="molecule type" value="Genomic_DNA"/>
</dbReference>
<dbReference type="InterPro" id="IPR007275">
    <property type="entry name" value="YTH_domain"/>
</dbReference>
<comment type="function">
    <text evidence="1">Specifically recognizes and binds N6-methyladenosine (m6A)-containing RNAs, and regulates mRNA stability. M6A is a modification present at internal sites of mRNAs and some non-coding RNAs and plays a role in mRNA stability and processing.</text>
</comment>
<dbReference type="GO" id="GO:1990247">
    <property type="term" value="F:N6-methyladenosine-containing RNA reader activity"/>
    <property type="evidence" value="ECO:0007669"/>
    <property type="project" value="UniProtKB-UniRule"/>
</dbReference>
<comment type="similarity">
    <text evidence="1">Belongs to the YTHDF family.</text>
</comment>
<proteinExistence type="inferred from homology"/>
<evidence type="ECO:0000313" key="4">
    <source>
        <dbReference type="Proteomes" id="UP000030748"/>
    </source>
</evidence>
<keyword evidence="1" id="KW-0694">RNA-binding</keyword>
<accession>A0A022R022</accession>
<name>A0A022R022_ERYGU</name>
<protein>
    <recommendedName>
        <fullName evidence="1">YTH domain-containing family protein</fullName>
    </recommendedName>
</protein>
<dbReference type="PANTHER" id="PTHR12357:SF95">
    <property type="entry name" value="YTH DOMAIN-CONTAINING FAMILY PROTEIN"/>
    <property type="match status" value="1"/>
</dbReference>
<dbReference type="STRING" id="4155.A0A022R022"/>
<reference evidence="3 4" key="1">
    <citation type="journal article" date="2013" name="Proc. Natl. Acad. Sci. U.S.A.">
        <title>Fine-scale variation in meiotic recombination in Mimulus inferred from population shotgun sequencing.</title>
        <authorList>
            <person name="Hellsten U."/>
            <person name="Wright K.M."/>
            <person name="Jenkins J."/>
            <person name="Shu S."/>
            <person name="Yuan Y."/>
            <person name="Wessler S.R."/>
            <person name="Schmutz J."/>
            <person name="Willis J.H."/>
            <person name="Rokhsar D.S."/>
        </authorList>
    </citation>
    <scope>NUCLEOTIDE SEQUENCE [LARGE SCALE GENOMIC DNA]</scope>
    <source>
        <strain evidence="4">cv. DUN x IM62</strain>
    </source>
</reference>
<dbReference type="eggNOG" id="KOG1901">
    <property type="taxonomic scope" value="Eukaryota"/>
</dbReference>
<sequence length="152" mass="17554">MIGHVDFSKSMDFWQLDKWNGFFPLQWHIVKDVPNTLLRHIILENNDNRPVTFTRDTQEIGLKQGLEMLSIFKNHSGKKSLLDDYSFYEKREKELKAKRKNAARSASSQNHGFENGDYRVLEYGEGVKREISGKKTDASSLVSLTMNLSLNS</sequence>
<dbReference type="Proteomes" id="UP000030748">
    <property type="component" value="Unassembled WGS sequence"/>
</dbReference>
<dbReference type="InterPro" id="IPR045168">
    <property type="entry name" value="YTH_prot"/>
</dbReference>
<dbReference type="PROSITE" id="PS50882">
    <property type="entry name" value="YTH"/>
    <property type="match status" value="1"/>
</dbReference>
<organism evidence="3 4">
    <name type="scientific">Erythranthe guttata</name>
    <name type="common">Yellow monkey flower</name>
    <name type="synonym">Mimulus guttatus</name>
    <dbReference type="NCBI Taxonomy" id="4155"/>
    <lineage>
        <taxon>Eukaryota</taxon>
        <taxon>Viridiplantae</taxon>
        <taxon>Streptophyta</taxon>
        <taxon>Embryophyta</taxon>
        <taxon>Tracheophyta</taxon>
        <taxon>Spermatophyta</taxon>
        <taxon>Magnoliopsida</taxon>
        <taxon>eudicotyledons</taxon>
        <taxon>Gunneridae</taxon>
        <taxon>Pentapetalae</taxon>
        <taxon>asterids</taxon>
        <taxon>lamiids</taxon>
        <taxon>Lamiales</taxon>
        <taxon>Phrymaceae</taxon>
        <taxon>Erythranthe</taxon>
    </lineage>
</organism>
<gene>
    <name evidence="3" type="ORF">MIMGU_mgv1a015589mg</name>
</gene>
<evidence type="ECO:0000313" key="3">
    <source>
        <dbReference type="EMBL" id="EYU33269.1"/>
    </source>
</evidence>
<dbReference type="AlphaFoldDB" id="A0A022R022"/>
<evidence type="ECO:0000256" key="1">
    <source>
        <dbReference type="RuleBase" id="RU369095"/>
    </source>
</evidence>
<dbReference type="PANTHER" id="PTHR12357">
    <property type="entry name" value="YTH YT521-B HOMOLOGY DOMAIN-CONTAINING"/>
    <property type="match status" value="1"/>
</dbReference>
<dbReference type="CDD" id="cd21134">
    <property type="entry name" value="YTH"/>
    <property type="match status" value="1"/>
</dbReference>